<comment type="catalytic activity">
    <reaction evidence="9 10">
        <text>L-threonyl-[protein] + FAD = FMN-L-threonyl-[protein] + AMP + H(+)</text>
        <dbReference type="Rhea" id="RHEA:36847"/>
        <dbReference type="Rhea" id="RHEA-COMP:11060"/>
        <dbReference type="Rhea" id="RHEA-COMP:11061"/>
        <dbReference type="ChEBI" id="CHEBI:15378"/>
        <dbReference type="ChEBI" id="CHEBI:30013"/>
        <dbReference type="ChEBI" id="CHEBI:57692"/>
        <dbReference type="ChEBI" id="CHEBI:74257"/>
        <dbReference type="ChEBI" id="CHEBI:456215"/>
        <dbReference type="EC" id="2.7.1.180"/>
    </reaction>
</comment>
<evidence type="ECO:0000256" key="2">
    <source>
        <dbReference type="ARBA" id="ARBA00016337"/>
    </source>
</evidence>
<evidence type="ECO:0000256" key="4">
    <source>
        <dbReference type="ARBA" id="ARBA00022679"/>
    </source>
</evidence>
<feature type="binding site" evidence="11">
    <location>
        <position position="270"/>
    </location>
    <ligand>
        <name>Mg(2+)</name>
        <dbReference type="ChEBI" id="CHEBI:18420"/>
    </ligand>
</feature>
<protein>
    <recommendedName>
        <fullName evidence="2 10">FAD:protein FMN transferase</fullName>
        <ecNumber evidence="1 10">2.7.1.180</ecNumber>
    </recommendedName>
    <alternativeName>
        <fullName evidence="8 10">Flavin transferase</fullName>
    </alternativeName>
</protein>
<dbReference type="InterPro" id="IPR024932">
    <property type="entry name" value="ApbE"/>
</dbReference>
<keyword evidence="6 10" id="KW-0274">FAD</keyword>
<dbReference type="GO" id="GO:0016740">
    <property type="term" value="F:transferase activity"/>
    <property type="evidence" value="ECO:0007669"/>
    <property type="project" value="UniProtKB-UniRule"/>
</dbReference>
<comment type="cofactor">
    <cofactor evidence="11">
        <name>Mg(2+)</name>
        <dbReference type="ChEBI" id="CHEBI:18420"/>
    </cofactor>
    <cofactor evidence="11">
        <name>Mn(2+)</name>
        <dbReference type="ChEBI" id="CHEBI:29035"/>
    </cofactor>
    <text evidence="11">Magnesium. Can also use manganese.</text>
</comment>
<keyword evidence="13" id="KW-1185">Reference proteome</keyword>
<evidence type="ECO:0000256" key="3">
    <source>
        <dbReference type="ARBA" id="ARBA00022630"/>
    </source>
</evidence>
<dbReference type="SUPFAM" id="SSF143631">
    <property type="entry name" value="ApbE-like"/>
    <property type="match status" value="1"/>
</dbReference>
<dbReference type="RefSeq" id="WP_105185521.1">
    <property type="nucleotide sequence ID" value="NZ_BAAAGO010000007.1"/>
</dbReference>
<name>A0A2N9JGS1_9ACTN</name>
<dbReference type="PANTHER" id="PTHR30040:SF2">
    <property type="entry name" value="FAD:PROTEIN FMN TRANSFERASE"/>
    <property type="match status" value="1"/>
</dbReference>
<dbReference type="PIRSF" id="PIRSF006268">
    <property type="entry name" value="ApbE"/>
    <property type="match status" value="1"/>
</dbReference>
<dbReference type="Pfam" id="PF02424">
    <property type="entry name" value="ApbE"/>
    <property type="match status" value="1"/>
</dbReference>
<evidence type="ECO:0000256" key="6">
    <source>
        <dbReference type="ARBA" id="ARBA00022827"/>
    </source>
</evidence>
<evidence type="ECO:0000256" key="8">
    <source>
        <dbReference type="ARBA" id="ARBA00031306"/>
    </source>
</evidence>
<sequence length="307" mass="32253">MSTQHATSRGTYHPLLGTNVEVRVIARAATVPAAYALAEAAETVAVNRIVHLQSVFTTYEATSELCRWRAAEIDEVSPELTEVLRAAEHWWRVSGGAFHPVTERLRGRWLRAETDGVPPSAAELAHLVVQLAALPFTITDAGVQRVGDCTGLDLNAIAKGYIVDRAAEAAAAQPGVVDVLVNAGGDLRHIGDQSLRVGVEDPRQPGGVPLQVVEVGEGALATSGPVHRGFRVGRHWYGHVLDPRTGRPVAGRPSTTVRAPDAMTADALATVAGVLDWPTAAAIVSASPAAGCLVVDESGEVLTCGAW</sequence>
<keyword evidence="4 10" id="KW-0808">Transferase</keyword>
<feature type="binding site" evidence="11">
    <location>
        <position position="156"/>
    </location>
    <ligand>
        <name>Mg(2+)</name>
        <dbReference type="ChEBI" id="CHEBI:18420"/>
    </ligand>
</feature>
<evidence type="ECO:0000256" key="7">
    <source>
        <dbReference type="ARBA" id="ARBA00022842"/>
    </source>
</evidence>
<reference evidence="12 13" key="1">
    <citation type="submission" date="2018-02" db="EMBL/GenBank/DDBJ databases">
        <authorList>
            <person name="Cohen D.B."/>
            <person name="Kent A.D."/>
        </authorList>
    </citation>
    <scope>NUCLEOTIDE SEQUENCE [LARGE SCALE GENOMIC DNA]</scope>
    <source>
        <strain evidence="12">1</strain>
    </source>
</reference>
<dbReference type="KEGG" id="mgg:MPLG2_1550"/>
<comment type="similarity">
    <text evidence="10">Belongs to the ApbE family.</text>
</comment>
<evidence type="ECO:0000313" key="12">
    <source>
        <dbReference type="EMBL" id="SPD86586.1"/>
    </source>
</evidence>
<dbReference type="EMBL" id="LT985188">
    <property type="protein sequence ID" value="SPD86586.1"/>
    <property type="molecule type" value="Genomic_DNA"/>
</dbReference>
<keyword evidence="5 10" id="KW-0479">Metal-binding</keyword>
<evidence type="ECO:0000256" key="5">
    <source>
        <dbReference type="ARBA" id="ARBA00022723"/>
    </source>
</evidence>
<dbReference type="AlphaFoldDB" id="A0A2N9JGS1"/>
<gene>
    <name evidence="12" type="ORF">MPLG2_1550</name>
</gene>
<organism evidence="12 13">
    <name type="scientific">Micropruina glycogenica</name>
    <dbReference type="NCBI Taxonomy" id="75385"/>
    <lineage>
        <taxon>Bacteria</taxon>
        <taxon>Bacillati</taxon>
        <taxon>Actinomycetota</taxon>
        <taxon>Actinomycetes</taxon>
        <taxon>Propionibacteriales</taxon>
        <taxon>Nocardioidaceae</taxon>
        <taxon>Micropruina</taxon>
    </lineage>
</organism>
<proteinExistence type="inferred from homology"/>
<dbReference type="EC" id="2.7.1.180" evidence="1 10"/>
<dbReference type="Gene3D" id="3.10.520.10">
    <property type="entry name" value="ApbE-like domains"/>
    <property type="match status" value="1"/>
</dbReference>
<evidence type="ECO:0000313" key="13">
    <source>
        <dbReference type="Proteomes" id="UP000238164"/>
    </source>
</evidence>
<accession>A0A2N9JGS1</accession>
<evidence type="ECO:0000256" key="1">
    <source>
        <dbReference type="ARBA" id="ARBA00011955"/>
    </source>
</evidence>
<evidence type="ECO:0000256" key="11">
    <source>
        <dbReference type="PIRSR" id="PIRSR006268-2"/>
    </source>
</evidence>
<feature type="binding site" evidence="11">
    <location>
        <position position="266"/>
    </location>
    <ligand>
        <name>Mg(2+)</name>
        <dbReference type="ChEBI" id="CHEBI:18420"/>
    </ligand>
</feature>
<dbReference type="GO" id="GO:0046872">
    <property type="term" value="F:metal ion binding"/>
    <property type="evidence" value="ECO:0007669"/>
    <property type="project" value="UniProtKB-UniRule"/>
</dbReference>
<dbReference type="OrthoDB" id="9778595at2"/>
<keyword evidence="3 10" id="KW-0285">Flavoprotein</keyword>
<dbReference type="PANTHER" id="PTHR30040">
    <property type="entry name" value="THIAMINE BIOSYNTHESIS LIPOPROTEIN APBE"/>
    <property type="match status" value="1"/>
</dbReference>
<keyword evidence="7 10" id="KW-0460">Magnesium</keyword>
<dbReference type="InterPro" id="IPR003374">
    <property type="entry name" value="ApbE-like_sf"/>
</dbReference>
<evidence type="ECO:0000256" key="10">
    <source>
        <dbReference type="PIRNR" id="PIRNR006268"/>
    </source>
</evidence>
<dbReference type="Proteomes" id="UP000238164">
    <property type="component" value="Chromosome 1"/>
</dbReference>
<evidence type="ECO:0000256" key="9">
    <source>
        <dbReference type="ARBA" id="ARBA00048540"/>
    </source>
</evidence>